<dbReference type="AlphaFoldDB" id="A0AAV9VJ89"/>
<sequence length="342" mass="38834">MSSATRNPFSMTCCLRALLEDASFTGRSLRITATRPRILSSYQQVRTFAVTPRRMQNETTNKNEDDDVDVDAAAQTITAKYKKLRERDGEEEEEEFQLPVGSRVVPVSPSYFTGNSAFFDSWFTLKDLLYKYQTLPTILPSEVPRTAWRTLPDFRSMAGGTVQASKYKKVRAVLQRLNRIQPDLMPDEVKTVLDNYRRPDFAAMQRRRPKIIDRFGRARAAGRRKTSNAEAYLVEGSGGCYVNGKPLYEMFPRVVDRESILWPLKVTNRVDRYNVWASSRGGGISGQAGAITLAVTKALLTHEPLLKPVLRRAGVITRDPRTVERKKHGKLKARDMPAWVAR</sequence>
<evidence type="ECO:0000256" key="2">
    <source>
        <dbReference type="ARBA" id="ARBA00022980"/>
    </source>
</evidence>
<dbReference type="EMBL" id="JAVHNS010000002">
    <property type="protein sequence ID" value="KAK6362032.1"/>
    <property type="molecule type" value="Genomic_DNA"/>
</dbReference>
<dbReference type="Gene3D" id="3.30.230.10">
    <property type="match status" value="1"/>
</dbReference>
<comment type="caution">
    <text evidence="7">The sequence shown here is derived from an EMBL/GenBank/DDBJ whole genome shotgun (WGS) entry which is preliminary data.</text>
</comment>
<dbReference type="PANTHER" id="PTHR21569:SF1">
    <property type="entry name" value="SMALL RIBOSOMAL SUBUNIT PROTEIN US9M"/>
    <property type="match status" value="1"/>
</dbReference>
<reference evidence="7 8" key="1">
    <citation type="submission" date="2019-10" db="EMBL/GenBank/DDBJ databases">
        <authorList>
            <person name="Palmer J.M."/>
        </authorList>
    </citation>
    <scope>NUCLEOTIDE SEQUENCE [LARGE SCALE GENOMIC DNA]</scope>
    <source>
        <strain evidence="7 8">TWF730</strain>
    </source>
</reference>
<dbReference type="GO" id="GO:0005763">
    <property type="term" value="C:mitochondrial small ribosomal subunit"/>
    <property type="evidence" value="ECO:0007669"/>
    <property type="project" value="TreeGrafter"/>
</dbReference>
<dbReference type="PANTHER" id="PTHR21569">
    <property type="entry name" value="RIBOSOMAL PROTEIN S9"/>
    <property type="match status" value="1"/>
</dbReference>
<evidence type="ECO:0000256" key="3">
    <source>
        <dbReference type="ARBA" id="ARBA00023274"/>
    </source>
</evidence>
<gene>
    <name evidence="7" type="primary">MRPS9</name>
    <name evidence="7" type="ORF">TWF730_005735</name>
</gene>
<evidence type="ECO:0000256" key="6">
    <source>
        <dbReference type="RuleBase" id="RU003815"/>
    </source>
</evidence>
<evidence type="ECO:0000313" key="7">
    <source>
        <dbReference type="EMBL" id="KAK6362032.1"/>
    </source>
</evidence>
<dbReference type="GO" id="GO:0003735">
    <property type="term" value="F:structural constituent of ribosome"/>
    <property type="evidence" value="ECO:0007669"/>
    <property type="project" value="InterPro"/>
</dbReference>
<organism evidence="7 8">
    <name type="scientific">Orbilia blumenaviensis</name>
    <dbReference type="NCBI Taxonomy" id="1796055"/>
    <lineage>
        <taxon>Eukaryota</taxon>
        <taxon>Fungi</taxon>
        <taxon>Dikarya</taxon>
        <taxon>Ascomycota</taxon>
        <taxon>Pezizomycotina</taxon>
        <taxon>Orbiliomycetes</taxon>
        <taxon>Orbiliales</taxon>
        <taxon>Orbiliaceae</taxon>
        <taxon>Orbilia</taxon>
    </lineage>
</organism>
<dbReference type="InterPro" id="IPR014721">
    <property type="entry name" value="Ribsml_uS5_D2-typ_fold_subgr"/>
</dbReference>
<keyword evidence="3 6" id="KW-0687">Ribonucleoprotein</keyword>
<name>A0AAV9VJ89_9PEZI</name>
<proteinExistence type="inferred from homology"/>
<comment type="similarity">
    <text evidence="1 6">Belongs to the universal ribosomal protein uS9 family.</text>
</comment>
<dbReference type="InterPro" id="IPR000754">
    <property type="entry name" value="Ribosomal_uS9"/>
</dbReference>
<keyword evidence="8" id="KW-1185">Reference proteome</keyword>
<dbReference type="PROSITE" id="PS00360">
    <property type="entry name" value="RIBOSOMAL_S9"/>
    <property type="match status" value="1"/>
</dbReference>
<evidence type="ECO:0000313" key="8">
    <source>
        <dbReference type="Proteomes" id="UP001373714"/>
    </source>
</evidence>
<evidence type="ECO:0000256" key="1">
    <source>
        <dbReference type="ARBA" id="ARBA00005251"/>
    </source>
</evidence>
<dbReference type="GO" id="GO:0006412">
    <property type="term" value="P:translation"/>
    <property type="evidence" value="ECO:0007669"/>
    <property type="project" value="InterPro"/>
</dbReference>
<dbReference type="Pfam" id="PF00380">
    <property type="entry name" value="Ribosomal_S9"/>
    <property type="match status" value="1"/>
</dbReference>
<evidence type="ECO:0000256" key="4">
    <source>
        <dbReference type="ARBA" id="ARBA00039318"/>
    </source>
</evidence>
<dbReference type="InterPro" id="IPR023035">
    <property type="entry name" value="Ribosomal_uS9_bac/plastid"/>
</dbReference>
<dbReference type="InterPro" id="IPR020568">
    <property type="entry name" value="Ribosomal_Su5_D2-typ_SF"/>
</dbReference>
<accession>A0AAV9VJ89</accession>
<dbReference type="Proteomes" id="UP001373714">
    <property type="component" value="Unassembled WGS sequence"/>
</dbReference>
<protein>
    <recommendedName>
        <fullName evidence="4">Small ribosomal subunit protein uS9m</fullName>
    </recommendedName>
    <alternativeName>
        <fullName evidence="5">37S ribosomal protein S9, mitochondrial</fullName>
    </alternativeName>
</protein>
<evidence type="ECO:0000256" key="5">
    <source>
        <dbReference type="ARBA" id="ARBA00042623"/>
    </source>
</evidence>
<dbReference type="GO" id="GO:0003723">
    <property type="term" value="F:RNA binding"/>
    <property type="evidence" value="ECO:0007669"/>
    <property type="project" value="TreeGrafter"/>
</dbReference>
<keyword evidence="2 6" id="KW-0689">Ribosomal protein</keyword>
<dbReference type="InterPro" id="IPR020574">
    <property type="entry name" value="Ribosomal_uS9_CS"/>
</dbReference>
<dbReference type="NCBIfam" id="NF001099">
    <property type="entry name" value="PRK00132.1"/>
    <property type="match status" value="1"/>
</dbReference>
<dbReference type="SUPFAM" id="SSF54211">
    <property type="entry name" value="Ribosomal protein S5 domain 2-like"/>
    <property type="match status" value="1"/>
</dbReference>